<evidence type="ECO:0000313" key="6">
    <source>
        <dbReference type="Proteomes" id="UP000503820"/>
    </source>
</evidence>
<dbReference type="SMART" id="SM00450">
    <property type="entry name" value="RHOD"/>
    <property type="match status" value="1"/>
</dbReference>
<comment type="caution">
    <text evidence="5">The sequence shown here is derived from an EMBL/GenBank/DDBJ whole genome shotgun (WGS) entry which is preliminary data.</text>
</comment>
<dbReference type="PANTHER" id="PTHR43031">
    <property type="entry name" value="FAD-DEPENDENT OXIDOREDUCTASE"/>
    <property type="match status" value="1"/>
</dbReference>
<sequence length="559" mass="58855">MQRIVVVSSGLAGAKAAARIKRFAPEVEVNLVIPGGEERATGGSGPFARITAARQVSETMMEARQVGVIKARNVQIDFAQKVVTVQASRGLIQIRFNQVVLEVDASPRLPRALHSAENVVPWPFEDGGMLDAWIAETAPEKAVIVGGATSLGLLAPLLEAGLNVTWVRTSDAGFDAYMWEAMDRMAGAGNGRLTVEDWSAVRLESLMPVLSESGALQAVQDGRGGVVEGDVFFWTEPQRALHPIIAEQGVELDASGLIAVDEHFHCGPDGLYIIGSGVALPRLPLQVPGQASGQPLGQAVPAIASGDEAVLASARVVANHLAGFVSENGSWGGCAGTLRFSGAGVLACKVGLTHKEAVEAGFEPEFGLLKSSPGLASEQGDPVVVKLLCDKHSHAILGAQIVAKEGCQWADSIANGVVTALAASMMVERLATLDFAGGGGELLVRAAAVLSNKLLYRVYGVSAAELLASKEAGANFFMLDLRDNIAWKNGHIPDSYNIPFTQLKKRLQDEVPRFTPIVLISRTSDAAYSVACHLRGLGASDLYVLDGGMEMWPFAVAKG</sequence>
<comment type="cofactor">
    <cofactor evidence="1">
        <name>FAD</name>
        <dbReference type="ChEBI" id="CHEBI:57692"/>
    </cofactor>
</comment>
<dbReference type="SUPFAM" id="SSF52821">
    <property type="entry name" value="Rhodanese/Cell cycle control phosphatase"/>
    <property type="match status" value="1"/>
</dbReference>
<evidence type="ECO:0000256" key="3">
    <source>
        <dbReference type="ARBA" id="ARBA00022827"/>
    </source>
</evidence>
<organism evidence="5 6">
    <name type="scientific">Desulfovibrio psychrotolerans</name>
    <dbReference type="NCBI Taxonomy" id="415242"/>
    <lineage>
        <taxon>Bacteria</taxon>
        <taxon>Pseudomonadati</taxon>
        <taxon>Thermodesulfobacteriota</taxon>
        <taxon>Desulfovibrionia</taxon>
        <taxon>Desulfovibrionales</taxon>
        <taxon>Desulfovibrionaceae</taxon>
        <taxon>Desulfovibrio</taxon>
    </lineage>
</organism>
<reference evidence="5 6" key="1">
    <citation type="submission" date="2020-05" db="EMBL/GenBank/DDBJ databases">
        <title>Draft genome sequence of Desulfovibrio psychrotolerans JS1T.</title>
        <authorList>
            <person name="Ueno A."/>
            <person name="Tamazawa S."/>
            <person name="Tamamura S."/>
            <person name="Murakami T."/>
            <person name="Kiyama T."/>
            <person name="Inomata H."/>
            <person name="Amano Y."/>
            <person name="Miyakawa K."/>
            <person name="Tamaki H."/>
            <person name="Naganuma T."/>
            <person name="Kaneko K."/>
        </authorList>
    </citation>
    <scope>NUCLEOTIDE SEQUENCE [LARGE SCALE GENOMIC DNA]</scope>
    <source>
        <strain evidence="5 6">JS1</strain>
    </source>
</reference>
<feature type="domain" description="Rhodanese" evidence="4">
    <location>
        <begin position="472"/>
        <end position="558"/>
    </location>
</feature>
<dbReference type="EMBL" id="BLVP01000001">
    <property type="protein sequence ID" value="GFM35342.1"/>
    <property type="molecule type" value="Genomic_DNA"/>
</dbReference>
<dbReference type="InterPro" id="IPR036873">
    <property type="entry name" value="Rhodanese-like_dom_sf"/>
</dbReference>
<dbReference type="PANTHER" id="PTHR43031:SF10">
    <property type="entry name" value="RHODANESE DOMAIN-CONTAINING PROTEIN"/>
    <property type="match status" value="1"/>
</dbReference>
<keyword evidence="5" id="KW-0808">Transferase</keyword>
<protein>
    <submittedName>
        <fullName evidence="5">Sulfurtransferase</fullName>
    </submittedName>
</protein>
<evidence type="ECO:0000313" key="5">
    <source>
        <dbReference type="EMBL" id="GFM35342.1"/>
    </source>
</evidence>
<keyword evidence="2" id="KW-0285">Flavoprotein</keyword>
<dbReference type="Gene3D" id="3.40.250.10">
    <property type="entry name" value="Rhodanese-like domain"/>
    <property type="match status" value="1"/>
</dbReference>
<dbReference type="GO" id="GO:0016491">
    <property type="term" value="F:oxidoreductase activity"/>
    <property type="evidence" value="ECO:0007669"/>
    <property type="project" value="InterPro"/>
</dbReference>
<evidence type="ECO:0000256" key="2">
    <source>
        <dbReference type="ARBA" id="ARBA00022630"/>
    </source>
</evidence>
<evidence type="ECO:0000259" key="4">
    <source>
        <dbReference type="PROSITE" id="PS50206"/>
    </source>
</evidence>
<dbReference type="SUPFAM" id="SSF55424">
    <property type="entry name" value="FAD/NAD-linked reductases, dimerisation (C-terminal) domain"/>
    <property type="match status" value="1"/>
</dbReference>
<proteinExistence type="predicted"/>
<dbReference type="InterPro" id="IPR050229">
    <property type="entry name" value="GlpE_sulfurtransferase"/>
</dbReference>
<keyword evidence="6" id="KW-1185">Reference proteome</keyword>
<dbReference type="PROSITE" id="PS50206">
    <property type="entry name" value="RHODANESE_3"/>
    <property type="match status" value="1"/>
</dbReference>
<dbReference type="CDD" id="cd00158">
    <property type="entry name" value="RHOD"/>
    <property type="match status" value="1"/>
</dbReference>
<dbReference type="SUPFAM" id="SSF51905">
    <property type="entry name" value="FAD/NAD(P)-binding domain"/>
    <property type="match status" value="1"/>
</dbReference>
<keyword evidence="3" id="KW-0274">FAD</keyword>
<dbReference type="AlphaFoldDB" id="A0A7J0BQ90"/>
<dbReference type="Pfam" id="PF00581">
    <property type="entry name" value="Rhodanese"/>
    <property type="match status" value="1"/>
</dbReference>
<gene>
    <name evidence="5" type="ORF">DSM19430T_00260</name>
</gene>
<dbReference type="Proteomes" id="UP000503820">
    <property type="component" value="Unassembled WGS sequence"/>
</dbReference>
<dbReference type="GO" id="GO:0016740">
    <property type="term" value="F:transferase activity"/>
    <property type="evidence" value="ECO:0007669"/>
    <property type="project" value="UniProtKB-KW"/>
</dbReference>
<dbReference type="Pfam" id="PF02852">
    <property type="entry name" value="Pyr_redox_dim"/>
    <property type="match status" value="1"/>
</dbReference>
<evidence type="ECO:0000256" key="1">
    <source>
        <dbReference type="ARBA" id="ARBA00001974"/>
    </source>
</evidence>
<dbReference type="RefSeq" id="WP_174408074.1">
    <property type="nucleotide sequence ID" value="NZ_BLVP01000001.1"/>
</dbReference>
<dbReference type="InterPro" id="IPR023753">
    <property type="entry name" value="FAD/NAD-binding_dom"/>
</dbReference>
<dbReference type="InterPro" id="IPR016156">
    <property type="entry name" value="FAD/NAD-linked_Rdtase_dimer_sf"/>
</dbReference>
<dbReference type="Pfam" id="PF07992">
    <property type="entry name" value="Pyr_redox_2"/>
    <property type="match status" value="1"/>
</dbReference>
<dbReference type="Gene3D" id="3.50.50.60">
    <property type="entry name" value="FAD/NAD(P)-binding domain"/>
    <property type="match status" value="1"/>
</dbReference>
<dbReference type="InterPro" id="IPR004099">
    <property type="entry name" value="Pyr_nucl-diS_OxRdtase_dimer"/>
</dbReference>
<dbReference type="InterPro" id="IPR036188">
    <property type="entry name" value="FAD/NAD-bd_sf"/>
</dbReference>
<dbReference type="InterPro" id="IPR001763">
    <property type="entry name" value="Rhodanese-like_dom"/>
</dbReference>
<name>A0A7J0BQ90_9BACT</name>
<accession>A0A7J0BQ90</accession>